<gene>
    <name evidence="2" type="ORF">IT779_29295</name>
</gene>
<dbReference type="RefSeq" id="WP_196152688.1">
    <property type="nucleotide sequence ID" value="NZ_JADMLG010000015.1"/>
</dbReference>
<reference evidence="2" key="1">
    <citation type="submission" date="2020-11" db="EMBL/GenBank/DDBJ databases">
        <title>Nocardia NEAU-351.nov., a novel actinomycete isolated from the cow dung.</title>
        <authorList>
            <person name="Zhang X."/>
        </authorList>
    </citation>
    <scope>NUCLEOTIDE SEQUENCE</scope>
    <source>
        <strain evidence="2">NEAU-351</strain>
    </source>
</reference>
<evidence type="ECO:0000313" key="2">
    <source>
        <dbReference type="EMBL" id="MBH0780375.1"/>
    </source>
</evidence>
<protein>
    <submittedName>
        <fullName evidence="2">Uncharacterized protein</fullName>
    </submittedName>
</protein>
<accession>A0A931IHB3</accession>
<proteinExistence type="predicted"/>
<comment type="caution">
    <text evidence="2">The sequence shown here is derived from an EMBL/GenBank/DDBJ whole genome shotgun (WGS) entry which is preliminary data.</text>
</comment>
<feature type="region of interest" description="Disordered" evidence="1">
    <location>
        <begin position="67"/>
        <end position="86"/>
    </location>
</feature>
<organism evidence="2 3">
    <name type="scientific">Nocardia bovistercoris</name>
    <dbReference type="NCBI Taxonomy" id="2785916"/>
    <lineage>
        <taxon>Bacteria</taxon>
        <taxon>Bacillati</taxon>
        <taxon>Actinomycetota</taxon>
        <taxon>Actinomycetes</taxon>
        <taxon>Mycobacteriales</taxon>
        <taxon>Nocardiaceae</taxon>
        <taxon>Nocardia</taxon>
    </lineage>
</organism>
<dbReference type="AlphaFoldDB" id="A0A931IHB3"/>
<feature type="compositionally biased region" description="Basic and acidic residues" evidence="1">
    <location>
        <begin position="71"/>
        <end position="86"/>
    </location>
</feature>
<evidence type="ECO:0000256" key="1">
    <source>
        <dbReference type="SAM" id="MobiDB-lite"/>
    </source>
</evidence>
<dbReference type="EMBL" id="JADMLG010000015">
    <property type="protein sequence ID" value="MBH0780375.1"/>
    <property type="molecule type" value="Genomic_DNA"/>
</dbReference>
<keyword evidence="3" id="KW-1185">Reference proteome</keyword>
<name>A0A931IHB3_9NOCA</name>
<sequence>MSEFAALVGEWKLLSGAAALLLVLWHHGPLSIADACVRFSAIWAIRTALRTDDERKREAALNILELTGSRQRGEEPSLPADEQRATEYESADYHLTTTQVGEDFSQPVNWRRICMDIDDDRVGEGLA</sequence>
<evidence type="ECO:0000313" key="3">
    <source>
        <dbReference type="Proteomes" id="UP000655751"/>
    </source>
</evidence>
<dbReference type="Proteomes" id="UP000655751">
    <property type="component" value="Unassembled WGS sequence"/>
</dbReference>